<evidence type="ECO:0000313" key="2">
    <source>
        <dbReference type="Proteomes" id="UP000279833"/>
    </source>
</evidence>
<evidence type="ECO:0000313" key="3">
    <source>
        <dbReference type="WBParaSite" id="SCUD_0000389501-mRNA-1"/>
    </source>
</evidence>
<name>A0A183JMG3_9TREM</name>
<dbReference type="AlphaFoldDB" id="A0A183JMG3"/>
<dbReference type="WBParaSite" id="SCUD_0000389501-mRNA-1">
    <property type="protein sequence ID" value="SCUD_0000389501-mRNA-1"/>
    <property type="gene ID" value="SCUD_0000389501"/>
</dbReference>
<sequence length="193" mass="21569">MCLTHTRDDLLNDIPEASIAVERSHCLNCFSCKQPISQSSNDNIEHSLVYLDGPWNPCAPLFWNRGFPNLLGRHSVPTNPDKALDIHFSFSQFCKQHPCCEKVVSRASLAMVASSVLRWNDFTYKSVSGKTLSSIPSAGVYVSALSYIPQLQGLAVGFSFGGWQLWSLDRLNMECKLNLLNYALSFTMAIFKI</sequence>
<keyword evidence="2" id="KW-1185">Reference proteome</keyword>
<dbReference type="EMBL" id="UZAK01004691">
    <property type="protein sequence ID" value="VDO85163.1"/>
    <property type="molecule type" value="Genomic_DNA"/>
</dbReference>
<dbReference type="STRING" id="6186.A0A183JMG3"/>
<reference evidence="3" key="1">
    <citation type="submission" date="2016-06" db="UniProtKB">
        <authorList>
            <consortium name="WormBaseParasite"/>
        </authorList>
    </citation>
    <scope>IDENTIFICATION</scope>
</reference>
<gene>
    <name evidence="1" type="ORF">SCUD_LOCUS3895</name>
</gene>
<dbReference type="Proteomes" id="UP000279833">
    <property type="component" value="Unassembled WGS sequence"/>
</dbReference>
<reference evidence="1 2" key="2">
    <citation type="submission" date="2018-11" db="EMBL/GenBank/DDBJ databases">
        <authorList>
            <consortium name="Pathogen Informatics"/>
        </authorList>
    </citation>
    <scope>NUCLEOTIDE SEQUENCE [LARGE SCALE GENOMIC DNA]</scope>
    <source>
        <strain evidence="1">Dakar</strain>
        <strain evidence="2">Dakar, Senegal</strain>
    </source>
</reference>
<proteinExistence type="predicted"/>
<protein>
    <submittedName>
        <fullName evidence="3">Transducin/WD40 repeat-like superfamily protein</fullName>
    </submittedName>
</protein>
<organism evidence="3">
    <name type="scientific">Schistosoma curassoni</name>
    <dbReference type="NCBI Taxonomy" id="6186"/>
    <lineage>
        <taxon>Eukaryota</taxon>
        <taxon>Metazoa</taxon>
        <taxon>Spiralia</taxon>
        <taxon>Lophotrochozoa</taxon>
        <taxon>Platyhelminthes</taxon>
        <taxon>Trematoda</taxon>
        <taxon>Digenea</taxon>
        <taxon>Strigeidida</taxon>
        <taxon>Schistosomatoidea</taxon>
        <taxon>Schistosomatidae</taxon>
        <taxon>Schistosoma</taxon>
    </lineage>
</organism>
<accession>A0A183JMG3</accession>
<evidence type="ECO:0000313" key="1">
    <source>
        <dbReference type="EMBL" id="VDO85163.1"/>
    </source>
</evidence>